<gene>
    <name evidence="1" type="ORF">EVAR_23262_1</name>
</gene>
<keyword evidence="2" id="KW-1185">Reference proteome</keyword>
<dbReference type="Proteomes" id="UP000299102">
    <property type="component" value="Unassembled WGS sequence"/>
</dbReference>
<accession>A0A4C1V6A3</accession>
<organism evidence="1 2">
    <name type="scientific">Eumeta variegata</name>
    <name type="common">Bagworm moth</name>
    <name type="synonym">Eumeta japonica</name>
    <dbReference type="NCBI Taxonomy" id="151549"/>
    <lineage>
        <taxon>Eukaryota</taxon>
        <taxon>Metazoa</taxon>
        <taxon>Ecdysozoa</taxon>
        <taxon>Arthropoda</taxon>
        <taxon>Hexapoda</taxon>
        <taxon>Insecta</taxon>
        <taxon>Pterygota</taxon>
        <taxon>Neoptera</taxon>
        <taxon>Endopterygota</taxon>
        <taxon>Lepidoptera</taxon>
        <taxon>Glossata</taxon>
        <taxon>Ditrysia</taxon>
        <taxon>Tineoidea</taxon>
        <taxon>Psychidae</taxon>
        <taxon>Oiketicinae</taxon>
        <taxon>Eumeta</taxon>
    </lineage>
</organism>
<reference evidence="1 2" key="1">
    <citation type="journal article" date="2019" name="Commun. Biol.">
        <title>The bagworm genome reveals a unique fibroin gene that provides high tensile strength.</title>
        <authorList>
            <person name="Kono N."/>
            <person name="Nakamura H."/>
            <person name="Ohtoshi R."/>
            <person name="Tomita M."/>
            <person name="Numata K."/>
            <person name="Arakawa K."/>
        </authorList>
    </citation>
    <scope>NUCLEOTIDE SEQUENCE [LARGE SCALE GENOMIC DNA]</scope>
</reference>
<comment type="caution">
    <text evidence="1">The sequence shown here is derived from an EMBL/GenBank/DDBJ whole genome shotgun (WGS) entry which is preliminary data.</text>
</comment>
<proteinExistence type="predicted"/>
<dbReference type="EMBL" id="BGZK01000281">
    <property type="protein sequence ID" value="GBP33916.1"/>
    <property type="molecule type" value="Genomic_DNA"/>
</dbReference>
<evidence type="ECO:0000313" key="1">
    <source>
        <dbReference type="EMBL" id="GBP33916.1"/>
    </source>
</evidence>
<name>A0A4C1V6A3_EUMVA</name>
<evidence type="ECO:0000313" key="2">
    <source>
        <dbReference type="Proteomes" id="UP000299102"/>
    </source>
</evidence>
<protein>
    <submittedName>
        <fullName evidence="1">Uncharacterized protein</fullName>
    </submittedName>
</protein>
<sequence length="134" mass="15471">MTAPTSHRHDGRPSREEEIQRVFDVLPEWLDKWKIAVIIGRTTALLTGRQRIMSAQLRRSRCGVENLHPISERTELKAEPHRDIEQDRNQVLDGDKIEDKERNHIIHQSIYDAAAGIFLRNTGETDSSKDVRVP</sequence>
<dbReference type="AlphaFoldDB" id="A0A4C1V6A3"/>